<proteinExistence type="predicted"/>
<feature type="transmembrane region" description="Helical" evidence="1">
    <location>
        <begin position="100"/>
        <end position="123"/>
    </location>
</feature>
<protein>
    <submittedName>
        <fullName evidence="2">Unannotated protein</fullName>
    </submittedName>
</protein>
<sequence length="164" mass="17979">MDEDGRRETEDQRSDRKWGDLLQEMRVMQTGTQLIAGFLLTLPFQGRFEELDGYQRGLYLAVVLVALVTTALVISPIAVHRRLSGHHAKHRLVALADVAVRGVLAGIGLLIVGITVLVVDVVVGRATGLLAGGTLLAIVVVLLVLLPEWALRHVRPRVSARRDR</sequence>
<accession>A0A6J6SFY5</accession>
<dbReference type="Pfam" id="PF19853">
    <property type="entry name" value="DUF6328"/>
    <property type="match status" value="1"/>
</dbReference>
<keyword evidence="1" id="KW-0472">Membrane</keyword>
<evidence type="ECO:0000256" key="1">
    <source>
        <dbReference type="SAM" id="Phobius"/>
    </source>
</evidence>
<gene>
    <name evidence="2" type="ORF">UFOPK2761_00704</name>
</gene>
<keyword evidence="1" id="KW-0812">Transmembrane</keyword>
<keyword evidence="1" id="KW-1133">Transmembrane helix</keyword>
<reference evidence="2" key="1">
    <citation type="submission" date="2020-05" db="EMBL/GenBank/DDBJ databases">
        <authorList>
            <person name="Chiriac C."/>
            <person name="Salcher M."/>
            <person name="Ghai R."/>
            <person name="Kavagutti S V."/>
        </authorList>
    </citation>
    <scope>NUCLEOTIDE SEQUENCE</scope>
</reference>
<dbReference type="EMBL" id="CAEZYQ010000004">
    <property type="protein sequence ID" value="CAB4733760.1"/>
    <property type="molecule type" value="Genomic_DNA"/>
</dbReference>
<feature type="transmembrane region" description="Helical" evidence="1">
    <location>
        <begin position="129"/>
        <end position="151"/>
    </location>
</feature>
<name>A0A6J6SFY5_9ZZZZ</name>
<dbReference type="AlphaFoldDB" id="A0A6J6SFY5"/>
<feature type="transmembrane region" description="Helical" evidence="1">
    <location>
        <begin position="58"/>
        <end position="79"/>
    </location>
</feature>
<organism evidence="2">
    <name type="scientific">freshwater metagenome</name>
    <dbReference type="NCBI Taxonomy" id="449393"/>
    <lineage>
        <taxon>unclassified sequences</taxon>
        <taxon>metagenomes</taxon>
        <taxon>ecological metagenomes</taxon>
    </lineage>
</organism>
<dbReference type="InterPro" id="IPR046291">
    <property type="entry name" value="DUF6328"/>
</dbReference>
<evidence type="ECO:0000313" key="2">
    <source>
        <dbReference type="EMBL" id="CAB4733760.1"/>
    </source>
</evidence>